<dbReference type="SUPFAM" id="SSF53448">
    <property type="entry name" value="Nucleotide-diphospho-sugar transferases"/>
    <property type="match status" value="1"/>
</dbReference>
<keyword evidence="4" id="KW-0812">Transmembrane</keyword>
<dbReference type="InterPro" id="IPR008428">
    <property type="entry name" value="Chond_GalNAc"/>
</dbReference>
<evidence type="ECO:0000313" key="10">
    <source>
        <dbReference type="EMBL" id="TRY58627.1"/>
    </source>
</evidence>
<name>A0A553MZL8_9TELE</name>
<sequence length="206" mass="24001">LLKRLAVFLCAVKNQARWVKQFISDMERLYRATGDQNFNVIITDYESTDMNVEQELRNSYLPRYNSSGLQAGIDLIADEHSIVFLCDLHIHFPSGFIDIVRKHCVEKHMAFAPIVMRLNCGATPLEPDGYWEVNGFGLLGIYKSDLDAIGGMNTREFTDRWGGEDWELLDRVLQGGLEVERLYLRNFFHYFHSKRGMWNRKMLRTT</sequence>
<dbReference type="PANTHER" id="PTHR12369">
    <property type="entry name" value="CHONDROITIN SYNTHASE"/>
    <property type="match status" value="1"/>
</dbReference>
<evidence type="ECO:0000256" key="3">
    <source>
        <dbReference type="ARBA" id="ARBA00022679"/>
    </source>
</evidence>
<keyword evidence="5 9" id="KW-0735">Signal-anchor</keyword>
<comment type="subcellular location">
    <subcellularLocation>
        <location evidence="1 9">Golgi apparatus</location>
        <location evidence="1 9">Golgi stack membrane</location>
        <topology evidence="1 9">Single-pass type II membrane protein</topology>
    </subcellularLocation>
</comment>
<accession>A0A553MZL8</accession>
<evidence type="ECO:0000256" key="1">
    <source>
        <dbReference type="ARBA" id="ARBA00004447"/>
    </source>
</evidence>
<dbReference type="EMBL" id="SRMA01027178">
    <property type="protein sequence ID" value="TRY58627.1"/>
    <property type="molecule type" value="Genomic_DNA"/>
</dbReference>
<proteinExistence type="inferred from homology"/>
<evidence type="ECO:0000256" key="2">
    <source>
        <dbReference type="ARBA" id="ARBA00009239"/>
    </source>
</evidence>
<comment type="caution">
    <text evidence="10">The sequence shown here is derived from an EMBL/GenBank/DDBJ whole genome shotgun (WGS) entry which is preliminary data.</text>
</comment>
<reference evidence="10 11" key="1">
    <citation type="journal article" date="2019" name="Sci. Data">
        <title>Hybrid genome assembly and annotation of Danionella translucida.</title>
        <authorList>
            <person name="Kadobianskyi M."/>
            <person name="Schulze L."/>
            <person name="Schuelke M."/>
            <person name="Judkewitz B."/>
        </authorList>
    </citation>
    <scope>NUCLEOTIDE SEQUENCE [LARGE SCALE GENOMIC DNA]</scope>
    <source>
        <strain evidence="10 11">Bolton</strain>
    </source>
</reference>
<protein>
    <recommendedName>
        <fullName evidence="9">Hexosyltransferase</fullName>
        <ecNumber evidence="9">2.4.1.-</ecNumber>
    </recommendedName>
</protein>
<keyword evidence="7 9" id="KW-0333">Golgi apparatus</keyword>
<dbReference type="STRING" id="623744.A0A553MZL8"/>
<evidence type="ECO:0000256" key="5">
    <source>
        <dbReference type="ARBA" id="ARBA00022968"/>
    </source>
</evidence>
<organism evidence="10 11">
    <name type="scientific">Danionella cerebrum</name>
    <dbReference type="NCBI Taxonomy" id="2873325"/>
    <lineage>
        <taxon>Eukaryota</taxon>
        <taxon>Metazoa</taxon>
        <taxon>Chordata</taxon>
        <taxon>Craniata</taxon>
        <taxon>Vertebrata</taxon>
        <taxon>Euteleostomi</taxon>
        <taxon>Actinopterygii</taxon>
        <taxon>Neopterygii</taxon>
        <taxon>Teleostei</taxon>
        <taxon>Ostariophysi</taxon>
        <taxon>Cypriniformes</taxon>
        <taxon>Danionidae</taxon>
        <taxon>Danioninae</taxon>
        <taxon>Danionella</taxon>
    </lineage>
</organism>
<evidence type="ECO:0000256" key="7">
    <source>
        <dbReference type="ARBA" id="ARBA00023034"/>
    </source>
</evidence>
<evidence type="ECO:0000256" key="6">
    <source>
        <dbReference type="ARBA" id="ARBA00022989"/>
    </source>
</evidence>
<dbReference type="EC" id="2.4.1.-" evidence="9"/>
<dbReference type="OrthoDB" id="5971499at2759"/>
<dbReference type="InterPro" id="IPR029044">
    <property type="entry name" value="Nucleotide-diphossugar_trans"/>
</dbReference>
<evidence type="ECO:0000256" key="4">
    <source>
        <dbReference type="ARBA" id="ARBA00022692"/>
    </source>
</evidence>
<dbReference type="Proteomes" id="UP000316079">
    <property type="component" value="Unassembled WGS sequence"/>
</dbReference>
<keyword evidence="3 9" id="KW-0808">Transferase</keyword>
<dbReference type="Gene3D" id="3.90.550.10">
    <property type="entry name" value="Spore Coat Polysaccharide Biosynthesis Protein SpsA, Chain A"/>
    <property type="match status" value="1"/>
</dbReference>
<dbReference type="GO" id="GO:0008376">
    <property type="term" value="F:acetylgalactosaminyltransferase activity"/>
    <property type="evidence" value="ECO:0007669"/>
    <property type="project" value="InterPro"/>
</dbReference>
<evidence type="ECO:0000256" key="9">
    <source>
        <dbReference type="RuleBase" id="RU364016"/>
    </source>
</evidence>
<keyword evidence="11" id="KW-1185">Reference proteome</keyword>
<evidence type="ECO:0000313" key="11">
    <source>
        <dbReference type="Proteomes" id="UP000316079"/>
    </source>
</evidence>
<dbReference type="InterPro" id="IPR051227">
    <property type="entry name" value="CS_glycosyltransferase"/>
</dbReference>
<dbReference type="AlphaFoldDB" id="A0A553MZL8"/>
<comment type="similarity">
    <text evidence="2 9">Belongs to the chondroitin N-acetylgalactosaminyltransferase family.</text>
</comment>
<dbReference type="Pfam" id="PF05679">
    <property type="entry name" value="CHGN"/>
    <property type="match status" value="1"/>
</dbReference>
<keyword evidence="8" id="KW-0472">Membrane</keyword>
<dbReference type="GO" id="GO:0032580">
    <property type="term" value="C:Golgi cisterna membrane"/>
    <property type="evidence" value="ECO:0007669"/>
    <property type="project" value="UniProtKB-SubCell"/>
</dbReference>
<gene>
    <name evidence="10" type="ORF">DNTS_024779</name>
</gene>
<evidence type="ECO:0000256" key="8">
    <source>
        <dbReference type="ARBA" id="ARBA00023136"/>
    </source>
</evidence>
<feature type="non-terminal residue" evidence="10">
    <location>
        <position position="1"/>
    </location>
</feature>
<dbReference type="PANTHER" id="PTHR12369:SF15">
    <property type="entry name" value="BETA-1,4-N-ACETYLGALACTOSAMINYLTRANSFERASE 3"/>
    <property type="match status" value="1"/>
</dbReference>
<keyword evidence="6" id="KW-1133">Transmembrane helix</keyword>